<evidence type="ECO:0000313" key="8">
    <source>
        <dbReference type="Proteomes" id="UP001190926"/>
    </source>
</evidence>
<keyword evidence="8" id="KW-1185">Reference proteome</keyword>
<proteinExistence type="inferred from homology"/>
<dbReference type="AlphaFoldDB" id="A0AAD4P8V0"/>
<organism evidence="7 8">
    <name type="scientific">Perilla frutescens var. hirtella</name>
    <name type="common">Perilla citriodora</name>
    <name type="synonym">Perilla setoyensis</name>
    <dbReference type="NCBI Taxonomy" id="608512"/>
    <lineage>
        <taxon>Eukaryota</taxon>
        <taxon>Viridiplantae</taxon>
        <taxon>Streptophyta</taxon>
        <taxon>Embryophyta</taxon>
        <taxon>Tracheophyta</taxon>
        <taxon>Spermatophyta</taxon>
        <taxon>Magnoliopsida</taxon>
        <taxon>eudicotyledons</taxon>
        <taxon>Gunneridae</taxon>
        <taxon>Pentapetalae</taxon>
        <taxon>asterids</taxon>
        <taxon>lamiids</taxon>
        <taxon>Lamiales</taxon>
        <taxon>Lamiaceae</taxon>
        <taxon>Nepetoideae</taxon>
        <taxon>Elsholtzieae</taxon>
        <taxon>Perilla</taxon>
    </lineage>
</organism>
<comment type="caution">
    <text evidence="7">The sequence shown here is derived from an EMBL/GenBank/DDBJ whole genome shotgun (WGS) entry which is preliminary data.</text>
</comment>
<feature type="transmembrane region" description="Helical" evidence="6">
    <location>
        <begin position="137"/>
        <end position="157"/>
    </location>
</feature>
<reference evidence="7 8" key="1">
    <citation type="journal article" date="2021" name="Nat. Commun.">
        <title>Incipient diploidization of the medicinal plant Perilla within 10,000 years.</title>
        <authorList>
            <person name="Zhang Y."/>
            <person name="Shen Q."/>
            <person name="Leng L."/>
            <person name="Zhang D."/>
            <person name="Chen S."/>
            <person name="Shi Y."/>
            <person name="Ning Z."/>
            <person name="Chen S."/>
        </authorList>
    </citation>
    <scope>NUCLEOTIDE SEQUENCE [LARGE SCALE GENOMIC DNA]</scope>
    <source>
        <strain evidence="8">cv. PC099</strain>
    </source>
</reference>
<keyword evidence="3 6" id="KW-0812">Transmembrane</keyword>
<dbReference type="Pfam" id="PF05055">
    <property type="entry name" value="DUF677"/>
    <property type="match status" value="2"/>
</dbReference>
<evidence type="ECO:0000256" key="3">
    <source>
        <dbReference type="ARBA" id="ARBA00022692"/>
    </source>
</evidence>
<comment type="similarity">
    <text evidence="2">Belongs to the UPF0496 family.</text>
</comment>
<evidence type="ECO:0000256" key="6">
    <source>
        <dbReference type="SAM" id="Phobius"/>
    </source>
</evidence>
<accession>A0AAD4P8V0</accession>
<dbReference type="PANTHER" id="PTHR31113:SF3">
    <property type="entry name" value="UPF0496 PROTEIN 1"/>
    <property type="match status" value="1"/>
</dbReference>
<protein>
    <submittedName>
        <fullName evidence="7">Uncharacterized protein</fullName>
    </submittedName>
</protein>
<dbReference type="Proteomes" id="UP001190926">
    <property type="component" value="Unassembled WGS sequence"/>
</dbReference>
<keyword evidence="4 6" id="KW-1133">Transmembrane helix</keyword>
<feature type="transmembrane region" description="Helical" evidence="6">
    <location>
        <begin position="163"/>
        <end position="184"/>
    </location>
</feature>
<gene>
    <name evidence="7" type="ORF">C2S53_010605</name>
</gene>
<evidence type="ECO:0000313" key="7">
    <source>
        <dbReference type="EMBL" id="KAH6830067.1"/>
    </source>
</evidence>
<dbReference type="InterPro" id="IPR007749">
    <property type="entry name" value="DUF677"/>
</dbReference>
<dbReference type="EMBL" id="SDAM02000101">
    <property type="protein sequence ID" value="KAH6830067.1"/>
    <property type="molecule type" value="Genomic_DNA"/>
</dbReference>
<evidence type="ECO:0000256" key="2">
    <source>
        <dbReference type="ARBA" id="ARBA00009074"/>
    </source>
</evidence>
<evidence type="ECO:0000256" key="5">
    <source>
        <dbReference type="ARBA" id="ARBA00023136"/>
    </source>
</evidence>
<name>A0AAD4P8V0_PERFH</name>
<evidence type="ECO:0000256" key="1">
    <source>
        <dbReference type="ARBA" id="ARBA00004370"/>
    </source>
</evidence>
<comment type="subcellular location">
    <subcellularLocation>
        <location evidence="1">Membrane</location>
    </subcellularLocation>
</comment>
<evidence type="ECO:0000256" key="4">
    <source>
        <dbReference type="ARBA" id="ARBA00022989"/>
    </source>
</evidence>
<dbReference type="GO" id="GO:0016020">
    <property type="term" value="C:membrane"/>
    <property type="evidence" value="ECO:0007669"/>
    <property type="project" value="UniProtKB-SubCell"/>
</dbReference>
<sequence>MTDHMNRSGIEVTSLEQQLLQTDDQEFIMAFLHRQKHVWKNQEMSDFVENYFEKSLNTKDLSAALKQYLHQFRIHAEVDETEVSFQGVRNQSPLMSDEFFRDLAFVYREQLLVRESLQSFENYLDDKLHCLNTWTKVTAVSFTAAAAISAVVAAAAAKGVRAAVAMGAGPILFGAICTWMLALLKKHKNAVNIQKKIICFMIVGADIIIKDLSNVYALGRRLQFHTESLSEMVDEGAAEVAFRKKLVAFNESFQELQCQSNDYGRDIHWARAVVIQSIIHSNC</sequence>
<keyword evidence="5 6" id="KW-0472">Membrane</keyword>
<dbReference type="PANTHER" id="PTHR31113">
    <property type="entry name" value="UPF0496 PROTEIN 3-RELATED"/>
    <property type="match status" value="1"/>
</dbReference>